<evidence type="ECO:0000313" key="4">
    <source>
        <dbReference type="Proteomes" id="UP001596058"/>
    </source>
</evidence>
<evidence type="ECO:0000313" key="3">
    <source>
        <dbReference type="EMBL" id="MFC5823572.1"/>
    </source>
</evidence>
<gene>
    <name evidence="3" type="ORF">ACFPZ3_06900</name>
</gene>
<feature type="region of interest" description="Disordered" evidence="1">
    <location>
        <begin position="230"/>
        <end position="254"/>
    </location>
</feature>
<dbReference type="EMBL" id="JBHSPA010000010">
    <property type="protein sequence ID" value="MFC5823572.1"/>
    <property type="molecule type" value="Genomic_DNA"/>
</dbReference>
<keyword evidence="2" id="KW-0732">Signal</keyword>
<accession>A0ABW1CDY3</accession>
<organism evidence="3 4">
    <name type="scientific">Nonomuraea insulae</name>
    <dbReference type="NCBI Taxonomy" id="1616787"/>
    <lineage>
        <taxon>Bacteria</taxon>
        <taxon>Bacillati</taxon>
        <taxon>Actinomycetota</taxon>
        <taxon>Actinomycetes</taxon>
        <taxon>Streptosporangiales</taxon>
        <taxon>Streptosporangiaceae</taxon>
        <taxon>Nonomuraea</taxon>
    </lineage>
</organism>
<evidence type="ECO:0008006" key="5">
    <source>
        <dbReference type="Google" id="ProtNLM"/>
    </source>
</evidence>
<evidence type="ECO:0000256" key="2">
    <source>
        <dbReference type="SAM" id="SignalP"/>
    </source>
</evidence>
<proteinExistence type="predicted"/>
<dbReference type="SUPFAM" id="SSF50370">
    <property type="entry name" value="Ricin B-like lectins"/>
    <property type="match status" value="1"/>
</dbReference>
<feature type="signal peptide" evidence="2">
    <location>
        <begin position="1"/>
        <end position="38"/>
    </location>
</feature>
<dbReference type="CDD" id="cd00161">
    <property type="entry name" value="beta-trefoil_Ricin-like"/>
    <property type="match status" value="1"/>
</dbReference>
<reference evidence="4" key="1">
    <citation type="journal article" date="2019" name="Int. J. Syst. Evol. Microbiol.">
        <title>The Global Catalogue of Microorganisms (GCM) 10K type strain sequencing project: providing services to taxonomists for standard genome sequencing and annotation.</title>
        <authorList>
            <consortium name="The Broad Institute Genomics Platform"/>
            <consortium name="The Broad Institute Genome Sequencing Center for Infectious Disease"/>
            <person name="Wu L."/>
            <person name="Ma J."/>
        </authorList>
    </citation>
    <scope>NUCLEOTIDE SEQUENCE [LARGE SCALE GENOMIC DNA]</scope>
    <source>
        <strain evidence="4">CCUG 53903</strain>
    </source>
</reference>
<sequence length="411" mass="44021">MKRLSPVPGRWTKGLLTVAMFAASVLVGTSAAGAPALAAAAPKVGDPCTAGDLGKRSPFIKSATVVPTVTHFKTFFVTAGTTGSQVITLENSTVITVEVGTTTQITAQFGISALSFVGAFVNRTVKTSTASTDKEVQQITWNFLAPGYYGLFKGTRKISGEYGSINCDRVDKGGGVFATEWVERPGGSYTTYSVMEEGAIRCEDVVPANSVMRLAQIQLGCDGTAARRAAEQAAERSAEKAAEQPRRQPSAGGEMALFAAPPGFTCEAGYYRIGTPDRLLNWWNQDGTDEIRLRGWSSSTRAQWSLCQGPASNGRPEYVLITRYSGKCLTLHSAETLIEGGRLMEDGCRTVDDSQRFYIYRDVPGSDKVGIQVKSPGYMAGQVRIADNETVRQYSTGMADGTGTYLLEKIA</sequence>
<evidence type="ECO:0000256" key="1">
    <source>
        <dbReference type="SAM" id="MobiDB-lite"/>
    </source>
</evidence>
<comment type="caution">
    <text evidence="3">The sequence shown here is derived from an EMBL/GenBank/DDBJ whole genome shotgun (WGS) entry which is preliminary data.</text>
</comment>
<protein>
    <recommendedName>
        <fullName evidence="5">Ricin B lectin domain-containing protein</fullName>
    </recommendedName>
</protein>
<dbReference type="Proteomes" id="UP001596058">
    <property type="component" value="Unassembled WGS sequence"/>
</dbReference>
<dbReference type="InterPro" id="IPR035992">
    <property type="entry name" value="Ricin_B-like_lectins"/>
</dbReference>
<feature type="compositionally biased region" description="Basic and acidic residues" evidence="1">
    <location>
        <begin position="230"/>
        <end position="246"/>
    </location>
</feature>
<feature type="chain" id="PRO_5045692760" description="Ricin B lectin domain-containing protein" evidence="2">
    <location>
        <begin position="39"/>
        <end position="411"/>
    </location>
</feature>
<dbReference type="RefSeq" id="WP_379513106.1">
    <property type="nucleotide sequence ID" value="NZ_JBHSPA010000010.1"/>
</dbReference>
<keyword evidence="4" id="KW-1185">Reference proteome</keyword>
<name>A0ABW1CDY3_9ACTN</name>